<dbReference type="EMBL" id="MU004188">
    <property type="protein sequence ID" value="KAF2496029.1"/>
    <property type="molecule type" value="Genomic_DNA"/>
</dbReference>
<sequence length="352" mass="39615">MAATKGQMQLQYSLPMPCKVAKTDGLPTMQLGQGKEHEGLQASFACLALDSPNEAFATQLFPSPPDSPFKLPSLPASATKWKFTGRRNTSRPSVVRKLQFDTSFEDISDEDLSDLDLDMDENDGEEFEDFDFDAPSSNPFATESAESNKPITISAFHDPALGTDPVFLLGKRIVKAFHNTDITCMVVLDCPRHCTTPQAYLVIFVRREHLAYLDAEGDSHSNNAKDELSWRDRPDADHSIPTTFLADPAIQSADFSPSRLRRFRDSVYGLPLITEAISGYRLSTEITESADGGLKVRDVQHRVVGYRTDRMEKMGYIWAEREMPPNMAELVYFDVVMRARPVNLKQEWMYQI</sequence>
<gene>
    <name evidence="1" type="ORF">BU16DRAFT_526559</name>
</gene>
<dbReference type="Proteomes" id="UP000799750">
    <property type="component" value="Unassembled WGS sequence"/>
</dbReference>
<dbReference type="AlphaFoldDB" id="A0A6A6QV29"/>
<keyword evidence="2" id="KW-1185">Reference proteome</keyword>
<proteinExistence type="predicted"/>
<reference evidence="1" key="1">
    <citation type="journal article" date="2020" name="Stud. Mycol.">
        <title>101 Dothideomycetes genomes: a test case for predicting lifestyles and emergence of pathogens.</title>
        <authorList>
            <person name="Haridas S."/>
            <person name="Albert R."/>
            <person name="Binder M."/>
            <person name="Bloem J."/>
            <person name="Labutti K."/>
            <person name="Salamov A."/>
            <person name="Andreopoulos B."/>
            <person name="Baker S."/>
            <person name="Barry K."/>
            <person name="Bills G."/>
            <person name="Bluhm B."/>
            <person name="Cannon C."/>
            <person name="Castanera R."/>
            <person name="Culley D."/>
            <person name="Daum C."/>
            <person name="Ezra D."/>
            <person name="Gonzalez J."/>
            <person name="Henrissat B."/>
            <person name="Kuo A."/>
            <person name="Liang C."/>
            <person name="Lipzen A."/>
            <person name="Lutzoni F."/>
            <person name="Magnuson J."/>
            <person name="Mondo S."/>
            <person name="Nolan M."/>
            <person name="Ohm R."/>
            <person name="Pangilinan J."/>
            <person name="Park H.-J."/>
            <person name="Ramirez L."/>
            <person name="Alfaro M."/>
            <person name="Sun H."/>
            <person name="Tritt A."/>
            <person name="Yoshinaga Y."/>
            <person name="Zwiers L.-H."/>
            <person name="Turgeon B."/>
            <person name="Goodwin S."/>
            <person name="Spatafora J."/>
            <person name="Crous P."/>
            <person name="Grigoriev I."/>
        </authorList>
    </citation>
    <scope>NUCLEOTIDE SEQUENCE</scope>
    <source>
        <strain evidence="1">CBS 269.34</strain>
    </source>
</reference>
<name>A0A6A6QV29_9PEZI</name>
<evidence type="ECO:0000313" key="1">
    <source>
        <dbReference type="EMBL" id="KAF2496029.1"/>
    </source>
</evidence>
<organism evidence="1 2">
    <name type="scientific">Lophium mytilinum</name>
    <dbReference type="NCBI Taxonomy" id="390894"/>
    <lineage>
        <taxon>Eukaryota</taxon>
        <taxon>Fungi</taxon>
        <taxon>Dikarya</taxon>
        <taxon>Ascomycota</taxon>
        <taxon>Pezizomycotina</taxon>
        <taxon>Dothideomycetes</taxon>
        <taxon>Pleosporomycetidae</taxon>
        <taxon>Mytilinidiales</taxon>
        <taxon>Mytilinidiaceae</taxon>
        <taxon>Lophium</taxon>
    </lineage>
</organism>
<accession>A0A6A6QV29</accession>
<evidence type="ECO:0000313" key="2">
    <source>
        <dbReference type="Proteomes" id="UP000799750"/>
    </source>
</evidence>
<dbReference type="OrthoDB" id="10344318at2759"/>
<protein>
    <submittedName>
        <fullName evidence="1">Uncharacterized protein</fullName>
    </submittedName>
</protein>